<keyword evidence="2" id="KW-1185">Reference proteome</keyword>
<proteinExistence type="predicted"/>
<sequence length="84" mass="9472">MLPFPIYPDLHCPETTLIIHEISTIYSIQPLSDPTTPPWIVETVSSEVRDNILQHLPLIVMFRVDGCINRVLSNVVNLSDFKAG</sequence>
<evidence type="ECO:0000313" key="1">
    <source>
        <dbReference type="EMBL" id="KAJ4826038.1"/>
    </source>
</evidence>
<dbReference type="AlphaFoldDB" id="A0A9Q0F6U3"/>
<comment type="caution">
    <text evidence="1">The sequence shown here is derived from an EMBL/GenBank/DDBJ whole genome shotgun (WGS) entry which is preliminary data.</text>
</comment>
<dbReference type="Proteomes" id="UP001141552">
    <property type="component" value="Unassembled WGS sequence"/>
</dbReference>
<gene>
    <name evidence="1" type="ORF">Tsubulata_033856</name>
</gene>
<reference evidence="1" key="2">
    <citation type="journal article" date="2023" name="Plants (Basel)">
        <title>Annotation of the Turnera subulata (Passifloraceae) Draft Genome Reveals the S-Locus Evolved after the Divergence of Turneroideae from Passifloroideae in a Stepwise Manner.</title>
        <authorList>
            <person name="Henning P.M."/>
            <person name="Roalson E.H."/>
            <person name="Mir W."/>
            <person name="McCubbin A.G."/>
            <person name="Shore J.S."/>
        </authorList>
    </citation>
    <scope>NUCLEOTIDE SEQUENCE</scope>
    <source>
        <strain evidence="1">F60SS</strain>
    </source>
</reference>
<reference evidence="1" key="1">
    <citation type="submission" date="2022-02" db="EMBL/GenBank/DDBJ databases">
        <authorList>
            <person name="Henning P.M."/>
            <person name="McCubbin A.G."/>
            <person name="Shore J.S."/>
        </authorList>
    </citation>
    <scope>NUCLEOTIDE SEQUENCE</scope>
    <source>
        <strain evidence="1">F60SS</strain>
        <tissue evidence="1">Leaves</tissue>
    </source>
</reference>
<evidence type="ECO:0000313" key="2">
    <source>
        <dbReference type="Proteomes" id="UP001141552"/>
    </source>
</evidence>
<organism evidence="1 2">
    <name type="scientific">Turnera subulata</name>
    <dbReference type="NCBI Taxonomy" id="218843"/>
    <lineage>
        <taxon>Eukaryota</taxon>
        <taxon>Viridiplantae</taxon>
        <taxon>Streptophyta</taxon>
        <taxon>Embryophyta</taxon>
        <taxon>Tracheophyta</taxon>
        <taxon>Spermatophyta</taxon>
        <taxon>Magnoliopsida</taxon>
        <taxon>eudicotyledons</taxon>
        <taxon>Gunneridae</taxon>
        <taxon>Pentapetalae</taxon>
        <taxon>rosids</taxon>
        <taxon>fabids</taxon>
        <taxon>Malpighiales</taxon>
        <taxon>Passifloraceae</taxon>
        <taxon>Turnera</taxon>
    </lineage>
</organism>
<accession>A0A9Q0F6U3</accession>
<feature type="non-terminal residue" evidence="1">
    <location>
        <position position="84"/>
    </location>
</feature>
<name>A0A9Q0F6U3_9ROSI</name>
<protein>
    <submittedName>
        <fullName evidence="1">Uncharacterized protein</fullName>
    </submittedName>
</protein>
<dbReference type="EMBL" id="JAKUCV010006755">
    <property type="protein sequence ID" value="KAJ4826038.1"/>
    <property type="molecule type" value="Genomic_DNA"/>
</dbReference>